<protein>
    <submittedName>
        <fullName evidence="2">Uncharacterized protein</fullName>
    </submittedName>
</protein>
<dbReference type="Proteomes" id="UP001211065">
    <property type="component" value="Unassembled WGS sequence"/>
</dbReference>
<sequence>MVSAVPGTNQQQTNDQQANASFIAAPQNVAENPNHHMTRLTDSLTNEDTASNNSENFRNNFAEAAPPNYTEDTPLLIQHTDYSNRNLIYQNNLPQQYEIENGITKLSYRGPVRMYCPHCRLQVETRVGRKPYAKKMKFKA</sequence>
<reference evidence="2" key="1">
    <citation type="submission" date="2020-05" db="EMBL/GenBank/DDBJ databases">
        <title>Phylogenomic resolution of chytrid fungi.</title>
        <authorList>
            <person name="Stajich J.E."/>
            <person name="Amses K."/>
            <person name="Simmons R."/>
            <person name="Seto K."/>
            <person name="Myers J."/>
            <person name="Bonds A."/>
            <person name="Quandt C.A."/>
            <person name="Barry K."/>
            <person name="Liu P."/>
            <person name="Grigoriev I."/>
            <person name="Longcore J.E."/>
            <person name="James T.Y."/>
        </authorList>
    </citation>
    <scope>NUCLEOTIDE SEQUENCE</scope>
    <source>
        <strain evidence="2">JEL0476</strain>
    </source>
</reference>
<evidence type="ECO:0000256" key="1">
    <source>
        <dbReference type="SAM" id="MobiDB-lite"/>
    </source>
</evidence>
<dbReference type="AlphaFoldDB" id="A0AAD5TZ44"/>
<evidence type="ECO:0000313" key="3">
    <source>
        <dbReference type="Proteomes" id="UP001211065"/>
    </source>
</evidence>
<feature type="region of interest" description="Disordered" evidence="1">
    <location>
        <begin position="28"/>
        <end position="72"/>
    </location>
</feature>
<accession>A0AAD5TZ44</accession>
<feature type="compositionally biased region" description="Polar residues" evidence="1">
    <location>
        <begin position="40"/>
        <end position="59"/>
    </location>
</feature>
<comment type="caution">
    <text evidence="2">The sequence shown here is derived from an EMBL/GenBank/DDBJ whole genome shotgun (WGS) entry which is preliminary data.</text>
</comment>
<keyword evidence="3" id="KW-1185">Reference proteome</keyword>
<proteinExistence type="predicted"/>
<name>A0AAD5TZ44_9FUNG</name>
<evidence type="ECO:0000313" key="2">
    <source>
        <dbReference type="EMBL" id="KAJ3216870.1"/>
    </source>
</evidence>
<dbReference type="EMBL" id="JADGJW010000457">
    <property type="protein sequence ID" value="KAJ3216870.1"/>
    <property type="molecule type" value="Genomic_DNA"/>
</dbReference>
<gene>
    <name evidence="2" type="ORF">HK099_005698</name>
</gene>
<organism evidence="2 3">
    <name type="scientific">Clydaea vesicula</name>
    <dbReference type="NCBI Taxonomy" id="447962"/>
    <lineage>
        <taxon>Eukaryota</taxon>
        <taxon>Fungi</taxon>
        <taxon>Fungi incertae sedis</taxon>
        <taxon>Chytridiomycota</taxon>
        <taxon>Chytridiomycota incertae sedis</taxon>
        <taxon>Chytridiomycetes</taxon>
        <taxon>Lobulomycetales</taxon>
        <taxon>Lobulomycetaceae</taxon>
        <taxon>Clydaea</taxon>
    </lineage>
</organism>